<protein>
    <recommendedName>
        <fullName evidence="1">KaiC-like domain-containing protein</fullName>
    </recommendedName>
</protein>
<evidence type="ECO:0000313" key="2">
    <source>
        <dbReference type="EMBL" id="QPI16203.1"/>
    </source>
</evidence>
<gene>
    <name evidence="2" type="ORF">NIOZUU157_00086</name>
</gene>
<dbReference type="InterPro" id="IPR014774">
    <property type="entry name" value="KaiC-like_dom"/>
</dbReference>
<dbReference type="SUPFAM" id="SSF52540">
    <property type="entry name" value="P-loop containing nucleoside triphosphate hydrolases"/>
    <property type="match status" value="1"/>
</dbReference>
<dbReference type="EMBL" id="MW030544">
    <property type="protein sequence ID" value="QPI16203.1"/>
    <property type="molecule type" value="Genomic_DNA"/>
</dbReference>
<feature type="domain" description="KaiC-like" evidence="1">
    <location>
        <begin position="33"/>
        <end position="94"/>
    </location>
</feature>
<dbReference type="Gene3D" id="3.40.50.300">
    <property type="entry name" value="P-loop containing nucleotide triphosphate hydrolases"/>
    <property type="match status" value="1"/>
</dbReference>
<proteinExistence type="predicted"/>
<reference evidence="2" key="1">
    <citation type="submission" date="2020-08" db="EMBL/GenBank/DDBJ databases">
        <title>Bridging the membrane lipid divide: bacteria of the FCB group superphylum have the potential to synthesize archaeal ether lipids.</title>
        <authorList>
            <person name="Villanueva L."/>
            <person name="von Meijenfeldt F.A.B."/>
            <person name="Westbye A.B."/>
            <person name="Yadav S."/>
            <person name="Hopmans E.C."/>
            <person name="Dutilh B.E."/>
            <person name="Sinninghe Damste J.S."/>
        </authorList>
    </citation>
    <scope>NUCLEOTIDE SEQUENCE</scope>
    <source>
        <strain evidence="2">NIOZ-UU157</strain>
    </source>
</reference>
<dbReference type="InterPro" id="IPR027417">
    <property type="entry name" value="P-loop_NTPase"/>
</dbReference>
<accession>A0A7S9STR9</accession>
<sequence length="291" mass="33159">MAKVQKIKSRLTQISNVKYEKGLFEAHKTNTPLDGLFSIDGGVPKATNWMVVGDPGVGKSTVTLDIIANAKKTGSKVLFISAEMNQVDLYLYVKRYPKFGELDIFFPQEIEDHECPKQVLEEILSEGYDIVLTDSFIELQETIRESGKMTRNSSEKYLLDLMYKHNLGDNKAKKFTSFLNIQQVNKGGTFVGSNKLKHMTTGMMEIRFVDERDQEERYVTFSKNRRGHVGKQMYFDLSASGNVTYDTERFKKAEGLKQLKKAEKEKIKKSGLQFDALFGLDNKEEGETTNK</sequence>
<dbReference type="Pfam" id="PF06745">
    <property type="entry name" value="ATPase"/>
    <property type="match status" value="1"/>
</dbReference>
<name>A0A7S9STR9_9VIRU</name>
<evidence type="ECO:0000259" key="1">
    <source>
        <dbReference type="Pfam" id="PF06745"/>
    </source>
</evidence>
<organism evidence="2">
    <name type="scientific">Virus NIOZ-UU157</name>
    <dbReference type="NCBI Taxonomy" id="2763269"/>
    <lineage>
        <taxon>Viruses</taxon>
    </lineage>
</organism>